<dbReference type="Proteomes" id="UP000471745">
    <property type="component" value="Unassembled WGS sequence"/>
</dbReference>
<name>A0A9X5HBH0_9ACTN</name>
<comment type="caution">
    <text evidence="1">The sequence shown here is derived from an EMBL/GenBank/DDBJ whole genome shotgun (WGS) entry which is preliminary data.</text>
</comment>
<keyword evidence="2" id="KW-1185">Reference proteome</keyword>
<reference evidence="1 2" key="1">
    <citation type="submission" date="2020-01" db="EMBL/GenBank/DDBJ databases">
        <title>Insect and environment-associated Actinomycetes.</title>
        <authorList>
            <person name="Currrie C."/>
            <person name="Chevrette M."/>
            <person name="Carlson C."/>
            <person name="Stubbendieck R."/>
            <person name="Wendt-Pienkowski E."/>
        </authorList>
    </citation>
    <scope>NUCLEOTIDE SEQUENCE [LARGE SCALE GENOMIC DNA]</scope>
    <source>
        <strain evidence="1 2">SID8189</strain>
    </source>
</reference>
<protein>
    <submittedName>
        <fullName evidence="1">Uncharacterized protein</fullName>
    </submittedName>
</protein>
<sequence>RWLPGSTHVFPALGDSLLVHAVAGASMAEQAQLALGRLGDERLLTVVPDPDPTALAALAARTDRLDHQRLALRHPTSRPDELLTRLTTDTARTLWSELKDLLRRRPTPTLARRFSDWGIQDPKLLILLEKTARTDDAELATAAVVTAARLGADPDPALRLLQRRLGENGWCLEEAGRLGAAAAPLLSLTEDYLTDGDEWTRMRAAEAHWRITGDASKAVPVLTSLAGPSPVGVRALQTLLLIGPPIPPHLQPQLQRWASAERRLVSSSGLIFPGTELRPLDDQLQKTARQMLA</sequence>
<organism evidence="1 2">
    <name type="scientific">Actinospica acidiphila</name>
    <dbReference type="NCBI Taxonomy" id="304899"/>
    <lineage>
        <taxon>Bacteria</taxon>
        <taxon>Bacillati</taxon>
        <taxon>Actinomycetota</taxon>
        <taxon>Actinomycetes</taxon>
        <taxon>Catenulisporales</taxon>
        <taxon>Actinospicaceae</taxon>
        <taxon>Actinospica</taxon>
    </lineage>
</organism>
<accession>A0A9X5HBH0</accession>
<dbReference type="AlphaFoldDB" id="A0A9X5HBH0"/>
<proteinExistence type="predicted"/>
<gene>
    <name evidence="1" type="ORF">G3I18_06455</name>
</gene>
<feature type="non-terminal residue" evidence="1">
    <location>
        <position position="1"/>
    </location>
</feature>
<evidence type="ECO:0000313" key="2">
    <source>
        <dbReference type="Proteomes" id="UP000471745"/>
    </source>
</evidence>
<dbReference type="EMBL" id="JAAGNA010000227">
    <property type="protein sequence ID" value="NEC48216.1"/>
    <property type="molecule type" value="Genomic_DNA"/>
</dbReference>
<dbReference type="SUPFAM" id="SSF48371">
    <property type="entry name" value="ARM repeat"/>
    <property type="match status" value="1"/>
</dbReference>
<evidence type="ECO:0000313" key="1">
    <source>
        <dbReference type="EMBL" id="NEC48216.1"/>
    </source>
</evidence>
<dbReference type="InterPro" id="IPR016024">
    <property type="entry name" value="ARM-type_fold"/>
</dbReference>